<dbReference type="Proteomes" id="UP000192578">
    <property type="component" value="Unassembled WGS sequence"/>
</dbReference>
<keyword evidence="3" id="KW-0067">ATP-binding</keyword>
<dbReference type="OrthoDB" id="2401965at2759"/>
<evidence type="ECO:0000256" key="2">
    <source>
        <dbReference type="ARBA" id="ARBA00022741"/>
    </source>
</evidence>
<evidence type="ECO:0000256" key="3">
    <source>
        <dbReference type="ARBA" id="ARBA00022840"/>
    </source>
</evidence>
<dbReference type="AlphaFoldDB" id="A0A1W0WZH4"/>
<dbReference type="Pfam" id="PF00012">
    <property type="entry name" value="HSP70"/>
    <property type="match status" value="1"/>
</dbReference>
<keyword evidence="5" id="KW-1185">Reference proteome</keyword>
<comment type="caution">
    <text evidence="4">The sequence shown here is derived from an EMBL/GenBank/DDBJ whole genome shotgun (WGS) entry which is preliminary data.</text>
</comment>
<organism evidence="4 5">
    <name type="scientific">Hypsibius exemplaris</name>
    <name type="common">Freshwater tardigrade</name>
    <dbReference type="NCBI Taxonomy" id="2072580"/>
    <lineage>
        <taxon>Eukaryota</taxon>
        <taxon>Metazoa</taxon>
        <taxon>Ecdysozoa</taxon>
        <taxon>Tardigrada</taxon>
        <taxon>Eutardigrada</taxon>
        <taxon>Parachela</taxon>
        <taxon>Hypsibioidea</taxon>
        <taxon>Hypsibiidae</taxon>
        <taxon>Hypsibius</taxon>
    </lineage>
</organism>
<dbReference type="InterPro" id="IPR029047">
    <property type="entry name" value="HSP70_peptide-bd_sf"/>
</dbReference>
<dbReference type="EMBL" id="MTYJ01000029">
    <property type="protein sequence ID" value="OQV20611.1"/>
    <property type="molecule type" value="Genomic_DNA"/>
</dbReference>
<name>A0A1W0WZH4_HYPEX</name>
<accession>A0A1W0WZH4</accession>
<dbReference type="GO" id="GO:0005524">
    <property type="term" value="F:ATP binding"/>
    <property type="evidence" value="ECO:0007669"/>
    <property type="project" value="UniProtKB-KW"/>
</dbReference>
<comment type="similarity">
    <text evidence="1">Belongs to the heat shock protein 70 family.</text>
</comment>
<gene>
    <name evidence="4" type="ORF">BV898_05430</name>
</gene>
<evidence type="ECO:0000313" key="4">
    <source>
        <dbReference type="EMBL" id="OQV20611.1"/>
    </source>
</evidence>
<proteinExistence type="inferred from homology"/>
<evidence type="ECO:0000313" key="5">
    <source>
        <dbReference type="Proteomes" id="UP000192578"/>
    </source>
</evidence>
<dbReference type="PANTHER" id="PTHR19375">
    <property type="entry name" value="HEAT SHOCK PROTEIN 70KDA"/>
    <property type="match status" value="1"/>
</dbReference>
<sequence length="246" mass="27116">MRDYRSRVQSLFCWSAAAAGFEGPAASRRLFLRYYQTRSAAGKDHCSRCCSLCTSSYRFEMRVVDITTANLGIRVSGGNISPVISRRTAVPMSEKKRFKASFAGQAAATVSIYQGESEWAKENQFLAALKLDDITIASDTVAQIEVLFQFDENGNTQVASTETKLSQFVTLFWMPYARAAAVDSWRIPIASSPAREYANSVAFCWASSKFTGTAMILFCKVLSKKSSAVFSATRLEVVPMSIASIF</sequence>
<protein>
    <submittedName>
        <fullName evidence="4">Uncharacterized protein</fullName>
    </submittedName>
</protein>
<dbReference type="GO" id="GO:0140662">
    <property type="term" value="F:ATP-dependent protein folding chaperone"/>
    <property type="evidence" value="ECO:0007669"/>
    <property type="project" value="InterPro"/>
</dbReference>
<keyword evidence="2" id="KW-0547">Nucleotide-binding</keyword>
<evidence type="ECO:0000256" key="1">
    <source>
        <dbReference type="ARBA" id="ARBA00007381"/>
    </source>
</evidence>
<dbReference type="SUPFAM" id="SSF100920">
    <property type="entry name" value="Heat shock protein 70kD (HSP70), peptide-binding domain"/>
    <property type="match status" value="1"/>
</dbReference>
<dbReference type="InterPro" id="IPR013126">
    <property type="entry name" value="Hsp_70_fam"/>
</dbReference>
<reference evidence="5" key="1">
    <citation type="submission" date="2017-01" db="EMBL/GenBank/DDBJ databases">
        <title>Comparative genomics of anhydrobiosis in the tardigrade Hypsibius dujardini.</title>
        <authorList>
            <person name="Yoshida Y."/>
            <person name="Koutsovoulos G."/>
            <person name="Laetsch D."/>
            <person name="Stevens L."/>
            <person name="Kumar S."/>
            <person name="Horikawa D."/>
            <person name="Ishino K."/>
            <person name="Komine S."/>
            <person name="Tomita M."/>
            <person name="Blaxter M."/>
            <person name="Arakawa K."/>
        </authorList>
    </citation>
    <scope>NUCLEOTIDE SEQUENCE [LARGE SCALE GENOMIC DNA]</scope>
    <source>
        <strain evidence="5">Z151</strain>
    </source>
</reference>
<dbReference type="Gene3D" id="2.60.34.10">
    <property type="entry name" value="Substrate Binding Domain Of DNAk, Chain A, domain 1"/>
    <property type="match status" value="1"/>
</dbReference>